<reference evidence="7" key="2">
    <citation type="submission" date="2023-03" db="EMBL/GenBank/DDBJ databases">
        <authorList>
            <person name="Inwood S.N."/>
            <person name="Skelly J.G."/>
            <person name="Guhlin J."/>
            <person name="Harrop T.W.R."/>
            <person name="Goldson S.G."/>
            <person name="Dearden P.K."/>
        </authorList>
    </citation>
    <scope>NUCLEOTIDE SEQUENCE</scope>
    <source>
        <strain evidence="7">Lincoln</strain>
        <tissue evidence="7">Whole body</tissue>
    </source>
</reference>
<dbReference type="Proteomes" id="UP001168972">
    <property type="component" value="Unassembled WGS sequence"/>
</dbReference>
<evidence type="ECO:0000256" key="3">
    <source>
        <dbReference type="ARBA" id="ARBA00022737"/>
    </source>
</evidence>
<proteinExistence type="predicted"/>
<feature type="domain" description="LRRCT" evidence="6">
    <location>
        <begin position="399"/>
        <end position="454"/>
    </location>
</feature>
<keyword evidence="8" id="KW-1185">Reference proteome</keyword>
<feature type="chain" id="PRO_5041242006" description="LRRCT domain-containing protein" evidence="5">
    <location>
        <begin position="24"/>
        <end position="1054"/>
    </location>
</feature>
<dbReference type="AlphaFoldDB" id="A0AA39FT58"/>
<dbReference type="InterPro" id="IPR001611">
    <property type="entry name" value="Leu-rich_rpt"/>
</dbReference>
<evidence type="ECO:0000313" key="8">
    <source>
        <dbReference type="Proteomes" id="UP001168972"/>
    </source>
</evidence>
<keyword evidence="3" id="KW-0677">Repeat</keyword>
<dbReference type="InterPro" id="IPR003591">
    <property type="entry name" value="Leu-rich_rpt_typical-subtyp"/>
</dbReference>
<dbReference type="Gene3D" id="3.80.10.10">
    <property type="entry name" value="Ribonuclease Inhibitor"/>
    <property type="match status" value="4"/>
</dbReference>
<protein>
    <recommendedName>
        <fullName evidence="6">LRRCT domain-containing protein</fullName>
    </recommendedName>
</protein>
<keyword evidence="4" id="KW-0325">Glycoprotein</keyword>
<evidence type="ECO:0000256" key="2">
    <source>
        <dbReference type="ARBA" id="ARBA00022729"/>
    </source>
</evidence>
<dbReference type="FunFam" id="3.80.10.10:FF:000770">
    <property type="entry name" value="Uncharacterized protein"/>
    <property type="match status" value="1"/>
</dbReference>
<evidence type="ECO:0000256" key="5">
    <source>
        <dbReference type="SAM" id="SignalP"/>
    </source>
</evidence>
<feature type="domain" description="LRRCT" evidence="6">
    <location>
        <begin position="778"/>
        <end position="824"/>
    </location>
</feature>
<dbReference type="InterPro" id="IPR000483">
    <property type="entry name" value="Cys-rich_flank_reg_C"/>
</dbReference>
<keyword evidence="1" id="KW-0433">Leucine-rich repeat</keyword>
<dbReference type="GO" id="GO:0005886">
    <property type="term" value="C:plasma membrane"/>
    <property type="evidence" value="ECO:0007669"/>
    <property type="project" value="TreeGrafter"/>
</dbReference>
<sequence length="1054" mass="119441">MLNNMRIWRYLFLLCVVVIVTFAQTIQHCPQPENIRPCTCSVKKFGLDIICEFTDHSHISSAMTALKAQQNTIIFYLKLRHNNLPKLQGFIFLGLVVQHLTIHNSSLATVEESSLSSIGKGLTQLDLSQNSLAYVPSSALVNLHTLIILNLNRNKIKELRSRSFAGLDTLEILNLYENKISIIDPDAFIGLDDRKLRRLNLGGNLLTSVPTSALSSLDVLKKLEMQENKITSIQEGDFEGLKSLDSLVLAHNQIREVPARVFSHLTQLMSLELEGNQITHVDPDAFIGLEENLQYLRLGENNLHAVPSDALRRLHRLRHLDLRSNNITVLPEDAFNGYGDSISFLNLQKNLIKVLPAMIFDNLNSLQTLNLQNNKLMHIPEEITETVIDTLGVIDISDNPLICTCDLRWFSYWLKNLKDKDDDIMSKKKTVCVMLPENREYPVQNIPLERMGCVGKTGRISAAGITSSFSVVIDAGMVGIIKILIIGFSCTNVTLGKYIIQKSTLNASEVTKYPTMESPMISETNYCVINECKTIICTSISSLDPGAFASNFISHIFKIQCPTTRIISNLIFQDCKFPDGKLKNYWLMSNMEINEIRFENCELSEINTGAFAAKIFANTVSLTIINTQIKILKSYYFNEMRKLRKLMIHDNIITEAEYNLLNALSETLQIIELDRSIINPKVLLNITTGKQLSQVQLVSLQGNNIPNLSQAILNSFPNILSLYMDSSKIINVNVNTFASINYIQQIFINNNLIKTLPSGLFDNLLLHNPNFKLSVINNPWHCNCQLNWMQKMIIKYPKIFMTIPKCQSPKINTEKSFLNAEFCHDIPYDKTTENNTSIIINTSTEPQNNSSNDEEFIKILCENSQLIQLEYLNKKFINISDDKLLKKSSQDFSIYHYNNGSVAVIMNNYHKTIITILCGICLLIVRRNPSLLRGSNRVIMVKQSYVKAMVLPEGINYSSIHKRKLNKKIIATSAAISNTTNSYLTPIEANTNYSSNIYESIYNEIISNTDFKLIEPPPLPPHPHHGIRQQLSSVSWKTDEITEPYQNKNENLFL</sequence>
<dbReference type="EMBL" id="JAQQBR010000006">
    <property type="protein sequence ID" value="KAK0174829.1"/>
    <property type="molecule type" value="Genomic_DNA"/>
</dbReference>
<name>A0AA39FT58_MICHY</name>
<evidence type="ECO:0000256" key="4">
    <source>
        <dbReference type="ARBA" id="ARBA00023180"/>
    </source>
</evidence>
<dbReference type="SMART" id="SM00369">
    <property type="entry name" value="LRR_TYP"/>
    <property type="match status" value="13"/>
</dbReference>
<dbReference type="SUPFAM" id="SSF52058">
    <property type="entry name" value="L domain-like"/>
    <property type="match status" value="2"/>
</dbReference>
<evidence type="ECO:0000259" key="6">
    <source>
        <dbReference type="SMART" id="SM00082"/>
    </source>
</evidence>
<dbReference type="Pfam" id="PF13855">
    <property type="entry name" value="LRR_8"/>
    <property type="match status" value="3"/>
</dbReference>
<feature type="signal peptide" evidence="5">
    <location>
        <begin position="1"/>
        <end position="23"/>
    </location>
</feature>
<comment type="caution">
    <text evidence="7">The sequence shown here is derived from an EMBL/GenBank/DDBJ whole genome shotgun (WGS) entry which is preliminary data.</text>
</comment>
<keyword evidence="2 5" id="KW-0732">Signal</keyword>
<organism evidence="7 8">
    <name type="scientific">Microctonus hyperodae</name>
    <name type="common">Parasitoid wasp</name>
    <dbReference type="NCBI Taxonomy" id="165561"/>
    <lineage>
        <taxon>Eukaryota</taxon>
        <taxon>Metazoa</taxon>
        <taxon>Ecdysozoa</taxon>
        <taxon>Arthropoda</taxon>
        <taxon>Hexapoda</taxon>
        <taxon>Insecta</taxon>
        <taxon>Pterygota</taxon>
        <taxon>Neoptera</taxon>
        <taxon>Endopterygota</taxon>
        <taxon>Hymenoptera</taxon>
        <taxon>Apocrita</taxon>
        <taxon>Ichneumonoidea</taxon>
        <taxon>Braconidae</taxon>
        <taxon>Euphorinae</taxon>
        <taxon>Microctonus</taxon>
    </lineage>
</organism>
<evidence type="ECO:0000313" key="7">
    <source>
        <dbReference type="EMBL" id="KAK0174829.1"/>
    </source>
</evidence>
<dbReference type="Pfam" id="PF00560">
    <property type="entry name" value="LRR_1"/>
    <property type="match status" value="1"/>
</dbReference>
<reference evidence="7" key="1">
    <citation type="journal article" date="2023" name="bioRxiv">
        <title>Scaffold-level genome assemblies of two parasitoid biocontrol wasps reveal the parthenogenesis mechanism and an associated novel virus.</title>
        <authorList>
            <person name="Inwood S."/>
            <person name="Skelly J."/>
            <person name="Guhlin J."/>
            <person name="Harrop T."/>
            <person name="Goldson S."/>
            <person name="Dearden P."/>
        </authorList>
    </citation>
    <scope>NUCLEOTIDE SEQUENCE</scope>
    <source>
        <strain evidence="7">Lincoln</strain>
        <tissue evidence="7">Whole body</tissue>
    </source>
</reference>
<dbReference type="SMART" id="SM00365">
    <property type="entry name" value="LRR_SD22"/>
    <property type="match status" value="6"/>
</dbReference>
<accession>A0AA39FT58</accession>
<dbReference type="InterPro" id="IPR032675">
    <property type="entry name" value="LRR_dom_sf"/>
</dbReference>
<dbReference type="InterPro" id="IPR050541">
    <property type="entry name" value="LRR_TM_domain-containing"/>
</dbReference>
<gene>
    <name evidence="7" type="ORF">PV327_010553</name>
</gene>
<dbReference type="PANTHER" id="PTHR24369">
    <property type="entry name" value="ANTIGEN BSP, PUTATIVE-RELATED"/>
    <property type="match status" value="1"/>
</dbReference>
<dbReference type="PANTHER" id="PTHR24369:SF210">
    <property type="entry name" value="CHAOPTIN-RELATED"/>
    <property type="match status" value="1"/>
</dbReference>
<dbReference type="PROSITE" id="PS51450">
    <property type="entry name" value="LRR"/>
    <property type="match status" value="3"/>
</dbReference>
<dbReference type="SMART" id="SM00082">
    <property type="entry name" value="LRRCT"/>
    <property type="match status" value="2"/>
</dbReference>
<evidence type="ECO:0000256" key="1">
    <source>
        <dbReference type="ARBA" id="ARBA00022614"/>
    </source>
</evidence>